<sequence length="145" mass="16716">MSVVAFAVMFAGFVIGIVARYVFNAPISWTNELCVVAYVWIVFWTSDILIKERQHIVFDVIYGLFPPRSRRVLAIFVTLSLAVVFLAALPGTFDYILFLRNRHSTLLHLPMQFVFGSFLIFLVALVVSALRRLWQLLRPGWEQHI</sequence>
<protein>
    <submittedName>
        <fullName evidence="1">TRAP transporter small permease</fullName>
    </submittedName>
</protein>
<name>A0ACC6T569_9HYPH</name>
<keyword evidence="2" id="KW-1185">Reference proteome</keyword>
<comment type="caution">
    <text evidence="1">The sequence shown here is derived from an EMBL/GenBank/DDBJ whole genome shotgun (WGS) entry which is preliminary data.</text>
</comment>
<dbReference type="EMBL" id="JAMYRI010000017">
    <property type="protein sequence ID" value="MER9287057.1"/>
    <property type="molecule type" value="Genomic_DNA"/>
</dbReference>
<proteinExistence type="predicted"/>
<reference evidence="1 2" key="1">
    <citation type="journal article" date="2024" name="Proc. Natl. Acad. Sci. U.S.A.">
        <title>The evolutionary genomics of adaptation to stress in wild rhizobium bacteria.</title>
        <authorList>
            <person name="Kehlet-Delgado H."/>
            <person name="Montoya A.P."/>
            <person name="Jensen K.T."/>
            <person name="Wendlandt C.E."/>
            <person name="Dexheimer C."/>
            <person name="Roberts M."/>
            <person name="Torres Martinez L."/>
            <person name="Friesen M.L."/>
            <person name="Griffitts J.S."/>
            <person name="Porter S.S."/>
        </authorList>
    </citation>
    <scope>NUCLEOTIDE SEQUENCE [LARGE SCALE GENOMIC DNA]</scope>
    <source>
        <strain evidence="1 2">M0468</strain>
    </source>
</reference>
<evidence type="ECO:0000313" key="1">
    <source>
        <dbReference type="EMBL" id="MER9287057.1"/>
    </source>
</evidence>
<gene>
    <name evidence="1" type="ORF">NKI81_24385</name>
</gene>
<dbReference type="Proteomes" id="UP001480082">
    <property type="component" value="Unassembled WGS sequence"/>
</dbReference>
<evidence type="ECO:0000313" key="2">
    <source>
        <dbReference type="Proteomes" id="UP001480082"/>
    </source>
</evidence>
<organism evidence="1 2">
    <name type="scientific">Mesorhizobium australicum</name>
    <dbReference type="NCBI Taxonomy" id="536018"/>
    <lineage>
        <taxon>Bacteria</taxon>
        <taxon>Pseudomonadati</taxon>
        <taxon>Pseudomonadota</taxon>
        <taxon>Alphaproteobacteria</taxon>
        <taxon>Hyphomicrobiales</taxon>
        <taxon>Phyllobacteriaceae</taxon>
        <taxon>Mesorhizobium</taxon>
    </lineage>
</organism>
<accession>A0ACC6T569</accession>